<evidence type="ECO:0000259" key="2">
    <source>
        <dbReference type="Pfam" id="PF01996"/>
    </source>
</evidence>
<reference evidence="3 4" key="1">
    <citation type="submission" date="2015-04" db="EMBL/GenBank/DDBJ databases">
        <title>Complete Genome Sequence of Kosmotoga pacifica SLHLJ1.</title>
        <authorList>
            <person name="Jiang L.J."/>
            <person name="Shao Z.Z."/>
            <person name="Jebbar M."/>
        </authorList>
    </citation>
    <scope>NUCLEOTIDE SEQUENCE [LARGE SCALE GENOMIC DNA]</scope>
    <source>
        <strain evidence="3 4">SLHLJ1</strain>
    </source>
</reference>
<name>A0A0G2ZEL9_9BACT</name>
<sequence>MERVNKFLEAKSEEGEQIREVRVIPLTLTNPVTPEFASTMTAGQFFIEVLKERGISIENKDVLVVTSKLVSLFDGRTIKLKDVIPSRKARILGKFFHKDPREVELIMREGKVKFVIPFKKIAKHPILWKKMLKFSADPEGTREALDISTYVFVVRNHAAYLDDAGIDFSNSPSEYVTLLPKDPCKSAQKIREEIKQLTGKDIAVIITDTVSELGRMGSQDIAIGYSGIDPITRKSGKRDLFGEPHLGGNDMVIDSLAGMAGLVMGQMDESTPATLIKGLRYDSEKPDKDYKGMELVDYPPGLTVRSTFLTFLTTLWFYIVNFFTFQRWPRKR</sequence>
<keyword evidence="1" id="KW-0472">Membrane</keyword>
<dbReference type="GO" id="GO:0052618">
    <property type="term" value="F:coenzyme F420-0:L-glutamate ligase activity"/>
    <property type="evidence" value="ECO:0007669"/>
    <property type="project" value="TreeGrafter"/>
</dbReference>
<keyword evidence="1" id="KW-0812">Transmembrane</keyword>
<dbReference type="EMBL" id="CP011232">
    <property type="protein sequence ID" value="AKI97288.1"/>
    <property type="molecule type" value="Genomic_DNA"/>
</dbReference>
<dbReference type="KEGG" id="kpf:IX53_05065"/>
<organism evidence="3 4">
    <name type="scientific">Kosmotoga pacifica</name>
    <dbReference type="NCBI Taxonomy" id="1330330"/>
    <lineage>
        <taxon>Bacteria</taxon>
        <taxon>Thermotogati</taxon>
        <taxon>Thermotogota</taxon>
        <taxon>Thermotogae</taxon>
        <taxon>Kosmotogales</taxon>
        <taxon>Kosmotogaceae</taxon>
        <taxon>Kosmotoga</taxon>
    </lineage>
</organism>
<feature type="domain" description="Coenzyme F420:L-glutamate ligase-like" evidence="2">
    <location>
        <begin position="44"/>
        <end position="278"/>
    </location>
</feature>
<gene>
    <name evidence="3" type="ORF">IX53_05065</name>
</gene>
<dbReference type="Gene3D" id="3.30.1330.100">
    <property type="entry name" value="CofE-like"/>
    <property type="match status" value="2"/>
</dbReference>
<dbReference type="InterPro" id="IPR002847">
    <property type="entry name" value="F420-0_gamma-glut_ligase-dom"/>
</dbReference>
<dbReference type="STRING" id="1330330.IX53_05065"/>
<keyword evidence="1" id="KW-1133">Transmembrane helix</keyword>
<evidence type="ECO:0000256" key="1">
    <source>
        <dbReference type="SAM" id="Phobius"/>
    </source>
</evidence>
<protein>
    <recommendedName>
        <fullName evidence="2">Coenzyme F420:L-glutamate ligase-like domain-containing protein</fullName>
    </recommendedName>
</protein>
<keyword evidence="4" id="KW-1185">Reference proteome</keyword>
<dbReference type="PANTHER" id="PTHR47917:SF1">
    <property type="entry name" value="COENZYME F420:L-GLUTAMATE LIGASE"/>
    <property type="match status" value="1"/>
</dbReference>
<proteinExistence type="predicted"/>
<dbReference type="SUPFAM" id="SSF144010">
    <property type="entry name" value="CofE-like"/>
    <property type="match status" value="1"/>
</dbReference>
<dbReference type="OrthoDB" id="46795at2"/>
<accession>A0A0G2ZEL9</accession>
<evidence type="ECO:0000313" key="4">
    <source>
        <dbReference type="Proteomes" id="UP000035159"/>
    </source>
</evidence>
<dbReference type="Proteomes" id="UP000035159">
    <property type="component" value="Chromosome"/>
</dbReference>
<evidence type="ECO:0000313" key="3">
    <source>
        <dbReference type="EMBL" id="AKI97288.1"/>
    </source>
</evidence>
<dbReference type="RefSeq" id="WP_047754422.1">
    <property type="nucleotide sequence ID" value="NZ_CAJUHA010000008.1"/>
</dbReference>
<dbReference type="PANTHER" id="PTHR47917">
    <property type="match status" value="1"/>
</dbReference>
<dbReference type="Pfam" id="PF01996">
    <property type="entry name" value="F420_ligase"/>
    <property type="match status" value="1"/>
</dbReference>
<dbReference type="AlphaFoldDB" id="A0A0G2ZEL9"/>
<feature type="transmembrane region" description="Helical" evidence="1">
    <location>
        <begin position="308"/>
        <end position="325"/>
    </location>
</feature>
<dbReference type="PATRIC" id="fig|1330330.3.peg.1016"/>